<dbReference type="Pfam" id="PF00156">
    <property type="entry name" value="Pribosyltran"/>
    <property type="match status" value="1"/>
</dbReference>
<evidence type="ECO:0000256" key="1">
    <source>
        <dbReference type="ARBA" id="ARBA00005209"/>
    </source>
</evidence>
<evidence type="ECO:0000256" key="4">
    <source>
        <dbReference type="ARBA" id="ARBA00022679"/>
    </source>
</evidence>
<name>A0A0D0J1V6_AGRTU</name>
<feature type="active site" description="Nucleophile" evidence="7 9">
    <location>
        <position position="23"/>
    </location>
</feature>
<dbReference type="CDD" id="cd06223">
    <property type="entry name" value="PRTases_typeI"/>
    <property type="match status" value="1"/>
</dbReference>
<dbReference type="SUPFAM" id="SSF56235">
    <property type="entry name" value="N-terminal nucleophile aminohydrolases (Ntn hydrolases)"/>
    <property type="match status" value="1"/>
</dbReference>
<dbReference type="EMBL" id="JXQV01000028">
    <property type="protein sequence ID" value="KIP99469.1"/>
    <property type="molecule type" value="Genomic_DNA"/>
</dbReference>
<evidence type="ECO:0000313" key="12">
    <source>
        <dbReference type="Proteomes" id="UP000035017"/>
    </source>
</evidence>
<dbReference type="Gene3D" id="3.60.20.10">
    <property type="entry name" value="Glutamine Phosphoribosylpyrophosphate, subunit 1, domain 1"/>
    <property type="match status" value="1"/>
</dbReference>
<sequence>MNEPLSHSTLNDILDGDTLHEECGVFGVLGHPDAAALTALGLHALQHRGQEAAGMVSFDGKRFYQERHMGLVGDHYTNPATLARLPGSICIGHTRYSTTGEVAMRNVQPLFAELEEGGIAVAHNGNFTNGLTLRRQIIATGAICQSTSDTEVVLHLIARSRHSSTADRFIDAIRQMEGGYSMLAMTRTKLIAARDPTGIRPLVMGDLDGKPIFCSETCALDIIGAKFVRDVENGEVIICEIQPDGSVTIDARKPVKPQPERLCLFEYVYFARPDSVVGGRNVYTTRKNMGSILAKEAPLEADVVVPVPDGGTPAALGFAQESGIPFEYGIIRNHYVGRTFIEPTQSIRALGVKLKHSANRAMIEGKRVVLVDDSIVRGTTSVKIVQMIREAGAKEVHIRVASPMIFHPDFYGIDTPDADKLLANQYADVQDMAKFIGVDSLAFLSINGLYQAVGGVDRNPARPQFTDHYFTGEYPTRLLDKNGEAMGNKISMLASNG</sequence>
<dbReference type="AlphaFoldDB" id="A0A0D0J1V6"/>
<dbReference type="GO" id="GO:0009113">
    <property type="term" value="P:purine nucleobase biosynthetic process"/>
    <property type="evidence" value="ECO:0007669"/>
    <property type="project" value="UniProtKB-UniRule"/>
</dbReference>
<dbReference type="InterPro" id="IPR017932">
    <property type="entry name" value="GATase_2_dom"/>
</dbReference>
<dbReference type="GO" id="GO:0006189">
    <property type="term" value="P:'de novo' IMP biosynthetic process"/>
    <property type="evidence" value="ECO:0007669"/>
    <property type="project" value="UniProtKB-UniRule"/>
</dbReference>
<feature type="domain" description="Glutamine amidotransferase type-2" evidence="10">
    <location>
        <begin position="23"/>
        <end position="242"/>
    </location>
</feature>
<dbReference type="UniPathway" id="UPA00074">
    <property type="reaction ID" value="UER00124"/>
</dbReference>
<proteinExistence type="inferred from homology"/>
<dbReference type="GO" id="GO:0004044">
    <property type="term" value="F:amidophosphoribosyltransferase activity"/>
    <property type="evidence" value="ECO:0007669"/>
    <property type="project" value="UniProtKB-UniRule"/>
</dbReference>
<reference evidence="11 12" key="1">
    <citation type="submission" date="2014-12" db="EMBL/GenBank/DDBJ databases">
        <title>16Stimator: statistical estimation of ribosomal gene copy numbers from draft genome assemblies.</title>
        <authorList>
            <person name="Perisin M.A."/>
            <person name="Vetter M."/>
            <person name="Gilbert J.A."/>
            <person name="Bergelson J."/>
        </authorList>
    </citation>
    <scope>NUCLEOTIDE SEQUENCE [LARGE SCALE GENOMIC DNA]</scope>
    <source>
        <strain evidence="11 12">MEJ076</strain>
    </source>
</reference>
<comment type="catalytic activity">
    <reaction evidence="7 8">
        <text>5-phospho-beta-D-ribosylamine + L-glutamate + diphosphate = 5-phospho-alpha-D-ribose 1-diphosphate + L-glutamine + H2O</text>
        <dbReference type="Rhea" id="RHEA:14905"/>
        <dbReference type="ChEBI" id="CHEBI:15377"/>
        <dbReference type="ChEBI" id="CHEBI:29985"/>
        <dbReference type="ChEBI" id="CHEBI:33019"/>
        <dbReference type="ChEBI" id="CHEBI:58017"/>
        <dbReference type="ChEBI" id="CHEBI:58359"/>
        <dbReference type="ChEBI" id="CHEBI:58681"/>
        <dbReference type="EC" id="2.4.2.14"/>
    </reaction>
</comment>
<gene>
    <name evidence="7" type="primary">purF</name>
    <name evidence="11" type="ORF">RU07_18860</name>
</gene>
<keyword evidence="3 7" id="KW-0328">Glycosyltransferase</keyword>
<comment type="pathway">
    <text evidence="1 7 8">Purine metabolism; IMP biosynthesis via de novo pathway; N(1)-(5-phospho-D-ribosyl)glycinamide from 5-phospho-alpha-D-ribose 1-diphosphate: step 1/2.</text>
</comment>
<evidence type="ECO:0000256" key="8">
    <source>
        <dbReference type="PIRNR" id="PIRNR000485"/>
    </source>
</evidence>
<dbReference type="EC" id="2.4.2.14" evidence="7"/>
<evidence type="ECO:0000256" key="3">
    <source>
        <dbReference type="ARBA" id="ARBA00022676"/>
    </source>
</evidence>
<evidence type="ECO:0000256" key="9">
    <source>
        <dbReference type="PIRSR" id="PIRSR000485-1"/>
    </source>
</evidence>
<dbReference type="Pfam" id="PF13537">
    <property type="entry name" value="GATase_7"/>
    <property type="match status" value="1"/>
</dbReference>
<evidence type="ECO:0000256" key="5">
    <source>
        <dbReference type="ARBA" id="ARBA00022755"/>
    </source>
</evidence>
<comment type="similarity">
    <text evidence="2 7 8">In the C-terminal section; belongs to the purine/pyrimidine phosphoribosyltransferase family.</text>
</comment>
<evidence type="ECO:0000256" key="7">
    <source>
        <dbReference type="HAMAP-Rule" id="MF_01931"/>
    </source>
</evidence>
<evidence type="ECO:0000259" key="10">
    <source>
        <dbReference type="PROSITE" id="PS51278"/>
    </source>
</evidence>
<keyword evidence="6 7" id="KW-0315">Glutamine amidotransferase</keyword>
<comment type="function">
    <text evidence="7">Catalyzes the formation of phosphoribosylamine from phosphoribosylpyrophosphate (PRPP) and glutamine.</text>
</comment>
<evidence type="ECO:0000256" key="6">
    <source>
        <dbReference type="ARBA" id="ARBA00022962"/>
    </source>
</evidence>
<dbReference type="InterPro" id="IPR000836">
    <property type="entry name" value="PRTase_dom"/>
</dbReference>
<dbReference type="InterPro" id="IPR035584">
    <property type="entry name" value="PurF_N"/>
</dbReference>
<organism evidence="11 12">
    <name type="scientific">Agrobacterium tumefaciens</name>
    <dbReference type="NCBI Taxonomy" id="358"/>
    <lineage>
        <taxon>Bacteria</taxon>
        <taxon>Pseudomonadati</taxon>
        <taxon>Pseudomonadota</taxon>
        <taxon>Alphaproteobacteria</taxon>
        <taxon>Hyphomicrobiales</taxon>
        <taxon>Rhizobiaceae</taxon>
        <taxon>Rhizobium/Agrobacterium group</taxon>
        <taxon>Agrobacterium</taxon>
        <taxon>Agrobacterium tumefaciens complex</taxon>
    </lineage>
</organism>
<dbReference type="Proteomes" id="UP000035017">
    <property type="component" value="Unassembled WGS sequence"/>
</dbReference>
<dbReference type="InterPro" id="IPR029057">
    <property type="entry name" value="PRTase-like"/>
</dbReference>
<keyword evidence="5 7" id="KW-0658">Purine biosynthesis</keyword>
<evidence type="ECO:0000256" key="2">
    <source>
        <dbReference type="ARBA" id="ARBA00010138"/>
    </source>
</evidence>
<dbReference type="PIRSF" id="PIRSF000485">
    <property type="entry name" value="Amd_phspho_trans"/>
    <property type="match status" value="1"/>
</dbReference>
<comment type="caution">
    <text evidence="11">The sequence shown here is derived from an EMBL/GenBank/DDBJ whole genome shotgun (WGS) entry which is preliminary data.</text>
</comment>
<evidence type="ECO:0000313" key="11">
    <source>
        <dbReference type="EMBL" id="KIP99469.1"/>
    </source>
</evidence>
<keyword evidence="4 7" id="KW-0808">Transferase</keyword>
<comment type="caution">
    <text evidence="7">Lacks conserved residue(s) required for the propagation of feature annotation.</text>
</comment>
<dbReference type="SUPFAM" id="SSF53271">
    <property type="entry name" value="PRTase-like"/>
    <property type="match status" value="1"/>
</dbReference>
<dbReference type="InterPro" id="IPR029055">
    <property type="entry name" value="Ntn_hydrolases_N"/>
</dbReference>
<dbReference type="PROSITE" id="PS51278">
    <property type="entry name" value="GATASE_TYPE_2"/>
    <property type="match status" value="1"/>
</dbReference>
<dbReference type="OrthoDB" id="9801213at2"/>
<dbReference type="CDD" id="cd00715">
    <property type="entry name" value="GPATase_N"/>
    <property type="match status" value="1"/>
</dbReference>
<protein>
    <recommendedName>
        <fullName evidence="7">Amidophosphoribosyltransferase</fullName>
        <shortName evidence="7">ATase</shortName>
        <ecNumber evidence="7">2.4.2.14</ecNumber>
    </recommendedName>
    <alternativeName>
        <fullName evidence="7">Glutamine phosphoribosylpyrophosphate amidotransferase</fullName>
        <shortName evidence="7">GPATase</shortName>
    </alternativeName>
</protein>
<dbReference type="HAMAP" id="MF_01931">
    <property type="entry name" value="PurF"/>
    <property type="match status" value="1"/>
</dbReference>
<dbReference type="PANTHER" id="PTHR11907">
    <property type="entry name" value="AMIDOPHOSPHORIBOSYLTRANSFERASE"/>
    <property type="match status" value="1"/>
</dbReference>
<accession>A0A0D0J1V6</accession>
<dbReference type="NCBIfam" id="TIGR01134">
    <property type="entry name" value="purF"/>
    <property type="match status" value="1"/>
</dbReference>
<dbReference type="InterPro" id="IPR005854">
    <property type="entry name" value="PurF"/>
</dbReference>
<dbReference type="Gene3D" id="3.40.50.2020">
    <property type="match status" value="1"/>
</dbReference>